<dbReference type="InterPro" id="IPR004632">
    <property type="entry name" value="4NH2But_aminotransferase_bac"/>
</dbReference>
<dbReference type="Pfam" id="PF00202">
    <property type="entry name" value="Aminotran_3"/>
    <property type="match status" value="1"/>
</dbReference>
<gene>
    <name evidence="7" type="primary">gabT</name>
    <name evidence="7" type="ORF">CFF01_15885</name>
</gene>
<dbReference type="GO" id="GO:0009448">
    <property type="term" value="P:gamma-aminobutyric acid metabolic process"/>
    <property type="evidence" value="ECO:0007669"/>
    <property type="project" value="InterPro"/>
</dbReference>
<dbReference type="InterPro" id="IPR015422">
    <property type="entry name" value="PyrdxlP-dep_Trfase_small"/>
</dbReference>
<dbReference type="InterPro" id="IPR049704">
    <property type="entry name" value="Aminotrans_3_PPA_site"/>
</dbReference>
<evidence type="ECO:0000256" key="3">
    <source>
        <dbReference type="ARBA" id="ARBA00022576"/>
    </source>
</evidence>
<dbReference type="FunFam" id="3.40.640.10:FF:000013">
    <property type="entry name" value="4-aminobutyrate aminotransferase"/>
    <property type="match status" value="1"/>
</dbReference>
<dbReference type="Proteomes" id="UP000198233">
    <property type="component" value="Chromosome"/>
</dbReference>
<evidence type="ECO:0000313" key="7">
    <source>
        <dbReference type="EMBL" id="ASJ97952.1"/>
    </source>
</evidence>
<dbReference type="InterPro" id="IPR005814">
    <property type="entry name" value="Aminotrans_3"/>
</dbReference>
<dbReference type="GO" id="GO:0034386">
    <property type="term" value="F:4-aminobutyrate:2-oxoglutarate transaminase activity"/>
    <property type="evidence" value="ECO:0007669"/>
    <property type="project" value="InterPro"/>
</dbReference>
<evidence type="ECO:0000256" key="4">
    <source>
        <dbReference type="ARBA" id="ARBA00022679"/>
    </source>
</evidence>
<dbReference type="CDD" id="cd00610">
    <property type="entry name" value="OAT_like"/>
    <property type="match status" value="1"/>
</dbReference>
<dbReference type="SUPFAM" id="SSF53383">
    <property type="entry name" value="PLP-dependent transferases"/>
    <property type="match status" value="1"/>
</dbReference>
<evidence type="ECO:0000256" key="2">
    <source>
        <dbReference type="ARBA" id="ARBA00008954"/>
    </source>
</evidence>
<dbReference type="EMBL" id="CP022272">
    <property type="protein sequence ID" value="ASJ97952.1"/>
    <property type="molecule type" value="Genomic_DNA"/>
</dbReference>
<dbReference type="Gene3D" id="3.90.1150.10">
    <property type="entry name" value="Aspartate Aminotransferase, domain 1"/>
    <property type="match status" value="1"/>
</dbReference>
<comment type="cofactor">
    <cofactor evidence="1">
        <name>pyridoxal 5'-phosphate</name>
        <dbReference type="ChEBI" id="CHEBI:597326"/>
    </cofactor>
</comment>
<dbReference type="Gene3D" id="3.40.640.10">
    <property type="entry name" value="Type I PLP-dependent aspartate aminotransferase-like (Major domain)"/>
    <property type="match status" value="1"/>
</dbReference>
<organism evidence="7 8">
    <name type="scientific">Shewanella marisflavi</name>
    <dbReference type="NCBI Taxonomy" id="260364"/>
    <lineage>
        <taxon>Bacteria</taxon>
        <taxon>Pseudomonadati</taxon>
        <taxon>Pseudomonadota</taxon>
        <taxon>Gammaproteobacteria</taxon>
        <taxon>Alteromonadales</taxon>
        <taxon>Shewanellaceae</taxon>
        <taxon>Shewanella</taxon>
    </lineage>
</organism>
<dbReference type="InterPro" id="IPR015421">
    <property type="entry name" value="PyrdxlP-dep_Trfase_major"/>
</dbReference>
<reference evidence="7 8" key="1">
    <citation type="submission" date="2017-06" db="EMBL/GenBank/DDBJ databases">
        <title>Complete genome sequence of Shewanella marisflavi EP1 associated with anaerobic 2,4-dinitrotoluene reduction and salt tolerance.</title>
        <authorList>
            <person name="Huang J."/>
        </authorList>
    </citation>
    <scope>NUCLEOTIDE SEQUENCE [LARGE SCALE GENOMIC DNA]</scope>
    <source>
        <strain evidence="7 8">EP1</strain>
    </source>
</reference>
<name>A0AAC9U2J6_9GAMM</name>
<dbReference type="PROSITE" id="PS00600">
    <property type="entry name" value="AA_TRANSFER_CLASS_3"/>
    <property type="match status" value="1"/>
</dbReference>
<dbReference type="PIRSF" id="PIRSF000521">
    <property type="entry name" value="Transaminase_4ab_Lys_Orn"/>
    <property type="match status" value="1"/>
</dbReference>
<dbReference type="RefSeq" id="WP_088905449.1">
    <property type="nucleotide sequence ID" value="NZ_CP022272.1"/>
</dbReference>
<keyword evidence="5 6" id="KW-0663">Pyridoxal phosphate</keyword>
<proteinExistence type="inferred from homology"/>
<dbReference type="KEGG" id="smav:CFF01_15885"/>
<dbReference type="PANTHER" id="PTHR11986:SF79">
    <property type="entry name" value="ACETYLORNITHINE AMINOTRANSFERASE, MITOCHONDRIAL"/>
    <property type="match status" value="1"/>
</dbReference>
<evidence type="ECO:0000256" key="6">
    <source>
        <dbReference type="RuleBase" id="RU003560"/>
    </source>
</evidence>
<sequence length="426" mass="45163">MSNAELQARKTQAIARGQGNAYPVYVERASNAELWDVEGKRYIDFGTGIAVCNTGHSHPKVVAAVKAQLDNFSHTCVMVNPYESAVALAEQLNQLAPGDSQKKTIFVTTGAEAVENCIKIARAHTGRRGVIAFNGGFHGRTNLTMALTGKITPYKHQFGPFAGDIFHAPYPMALHGVSVKDSLKAIENLFKVDIAPCDVAAIIVEPVQGEGGFYAAPPEFLQALRALCDKHGIVLVMDEIQTGFGRTGKMFSCEHAGVEPDLMTMAKGIAGGFPLAAVVGKSEIMDAPLPGGLGGTYGGSPVGCVAALAVLEVMKEEQLVERAVKIGDTFNQALCALKEQYPQIIGEVRNQGAMIAMELVIDGDSEQPNTALTQAIIANAAEHGLVLLACGFYGNVIRFLPALTISDEVMAEGLAKFNTLFASLAD</sequence>
<evidence type="ECO:0000256" key="1">
    <source>
        <dbReference type="ARBA" id="ARBA00001933"/>
    </source>
</evidence>
<dbReference type="PANTHER" id="PTHR11986">
    <property type="entry name" value="AMINOTRANSFERASE CLASS III"/>
    <property type="match status" value="1"/>
</dbReference>
<protein>
    <submittedName>
        <fullName evidence="7">4-aminobutyrate--2-oxoglutarate transaminase</fullName>
    </submittedName>
</protein>
<dbReference type="NCBIfam" id="TIGR00700">
    <property type="entry name" value="GABAtrnsam"/>
    <property type="match status" value="1"/>
</dbReference>
<dbReference type="GO" id="GO:0030170">
    <property type="term" value="F:pyridoxal phosphate binding"/>
    <property type="evidence" value="ECO:0007669"/>
    <property type="project" value="InterPro"/>
</dbReference>
<keyword evidence="3" id="KW-0032">Aminotransferase</keyword>
<evidence type="ECO:0000313" key="8">
    <source>
        <dbReference type="Proteomes" id="UP000198233"/>
    </source>
</evidence>
<evidence type="ECO:0000256" key="5">
    <source>
        <dbReference type="ARBA" id="ARBA00022898"/>
    </source>
</evidence>
<comment type="similarity">
    <text evidence="2 6">Belongs to the class-III pyridoxal-phosphate-dependent aminotransferase family.</text>
</comment>
<dbReference type="AlphaFoldDB" id="A0AAC9U2J6"/>
<dbReference type="InterPro" id="IPR050103">
    <property type="entry name" value="Class-III_PLP-dep_AT"/>
</dbReference>
<keyword evidence="4" id="KW-0808">Transferase</keyword>
<accession>A0AAC9U2J6</accession>
<dbReference type="GO" id="GO:0042802">
    <property type="term" value="F:identical protein binding"/>
    <property type="evidence" value="ECO:0007669"/>
    <property type="project" value="TreeGrafter"/>
</dbReference>
<dbReference type="InterPro" id="IPR015424">
    <property type="entry name" value="PyrdxlP-dep_Trfase"/>
</dbReference>